<dbReference type="EMBL" id="FOMG01000003">
    <property type="protein sequence ID" value="SFC43407.1"/>
    <property type="molecule type" value="Genomic_DNA"/>
</dbReference>
<dbReference type="InterPro" id="IPR004358">
    <property type="entry name" value="Sig_transdc_His_kin-like_C"/>
</dbReference>
<evidence type="ECO:0000256" key="3">
    <source>
        <dbReference type="ARBA" id="ARBA00012438"/>
    </source>
</evidence>
<evidence type="ECO:0000256" key="2">
    <source>
        <dbReference type="ARBA" id="ARBA00004141"/>
    </source>
</evidence>
<evidence type="ECO:0000256" key="5">
    <source>
        <dbReference type="ARBA" id="ARBA00022679"/>
    </source>
</evidence>
<gene>
    <name evidence="15" type="ORF">SAMN05421842_103187</name>
</gene>
<comment type="catalytic activity">
    <reaction evidence="1">
        <text>ATP + protein L-histidine = ADP + protein N-phospho-L-histidine.</text>
        <dbReference type="EC" id="2.7.13.3"/>
    </reaction>
</comment>
<dbReference type="PANTHER" id="PTHR45528:SF10">
    <property type="entry name" value="METHYL-ACCEPTING CHEMOTAXIS PROTEIN"/>
    <property type="match status" value="1"/>
</dbReference>
<dbReference type="InterPro" id="IPR005467">
    <property type="entry name" value="His_kinase_dom"/>
</dbReference>
<dbReference type="Pfam" id="PF00672">
    <property type="entry name" value="HAMP"/>
    <property type="match status" value="1"/>
</dbReference>
<keyword evidence="8 12" id="KW-1133">Transmembrane helix</keyword>
<dbReference type="Proteomes" id="UP000199263">
    <property type="component" value="Unassembled WGS sequence"/>
</dbReference>
<keyword evidence="5" id="KW-0808">Transferase</keyword>
<dbReference type="Pfam" id="PF00512">
    <property type="entry name" value="HisKA"/>
    <property type="match status" value="1"/>
</dbReference>
<accession>A0A1I1J4B2</accession>
<feature type="domain" description="HAMP" evidence="14">
    <location>
        <begin position="191"/>
        <end position="243"/>
    </location>
</feature>
<comment type="subcellular location">
    <subcellularLocation>
        <location evidence="2">Membrane</location>
        <topology evidence="2">Multi-pass membrane protein</topology>
    </subcellularLocation>
</comment>
<evidence type="ECO:0000256" key="8">
    <source>
        <dbReference type="ARBA" id="ARBA00022989"/>
    </source>
</evidence>
<dbReference type="SMART" id="SM00388">
    <property type="entry name" value="HisKA"/>
    <property type="match status" value="1"/>
</dbReference>
<dbReference type="GO" id="GO:0000155">
    <property type="term" value="F:phosphorelay sensor kinase activity"/>
    <property type="evidence" value="ECO:0007669"/>
    <property type="project" value="InterPro"/>
</dbReference>
<dbReference type="PRINTS" id="PR00344">
    <property type="entry name" value="BCTRLSENSOR"/>
</dbReference>
<sequence>MKFGIKRKILLMNITVLVIAIVGIYVVTIYNLYSRIINNSIDMLKKESYSSQAFVMNYLQNEDDIHVEKVLNEMSPFIATYLANNCKVRVQLYNNASLIGDSENYPDIKRDEDVLMSLKGTKSYIIKKVESDSYILFSNPIYYNDSTIGCIRYVYKLDKENDIIMNTIVSMTFFAIISILFSTIMSNTFSNRIVRPVVSLKDIARTVSYGDFSKKIDINSGDEIEDLAKSFNIMSNNIENMIDKLKEEKKNQKRFLDNVTHEFKTPLAAILGYSDLLLRVENKKDTEQCVTYITKSSNRLLKLVEQLLELSRLNKNELEIKKENVDIKSIVENSVMTLYPRMKKFGIEVQVNLVSKNINMDKEKTEQVLLNILDNAIKYSECSEITISMNFNKDDVKIYISDNGQGIPKEDLKNIFKNFYTAHKSLQKKYGGSGLGLSICKEIMERQCGNIEIESLNGTKVILTFKNT</sequence>
<dbReference type="InterPro" id="IPR036890">
    <property type="entry name" value="HATPase_C_sf"/>
</dbReference>
<evidence type="ECO:0000259" key="14">
    <source>
        <dbReference type="PROSITE" id="PS50885"/>
    </source>
</evidence>
<feature type="domain" description="Histidine kinase" evidence="13">
    <location>
        <begin position="258"/>
        <end position="468"/>
    </location>
</feature>
<dbReference type="SUPFAM" id="SSF47384">
    <property type="entry name" value="Homodimeric domain of signal transducing histidine kinase"/>
    <property type="match status" value="1"/>
</dbReference>
<dbReference type="InterPro" id="IPR036097">
    <property type="entry name" value="HisK_dim/P_sf"/>
</dbReference>
<evidence type="ECO:0000256" key="9">
    <source>
        <dbReference type="ARBA" id="ARBA00023012"/>
    </source>
</evidence>
<evidence type="ECO:0000256" key="11">
    <source>
        <dbReference type="SAM" id="Coils"/>
    </source>
</evidence>
<evidence type="ECO:0000256" key="6">
    <source>
        <dbReference type="ARBA" id="ARBA00022692"/>
    </source>
</evidence>
<dbReference type="SMART" id="SM00387">
    <property type="entry name" value="HATPase_c"/>
    <property type="match status" value="1"/>
</dbReference>
<dbReference type="InterPro" id="IPR003594">
    <property type="entry name" value="HATPase_dom"/>
</dbReference>
<dbReference type="Gene3D" id="6.10.340.10">
    <property type="match status" value="1"/>
</dbReference>
<dbReference type="SUPFAM" id="SSF158472">
    <property type="entry name" value="HAMP domain-like"/>
    <property type="match status" value="1"/>
</dbReference>
<evidence type="ECO:0000256" key="1">
    <source>
        <dbReference type="ARBA" id="ARBA00000085"/>
    </source>
</evidence>
<evidence type="ECO:0000313" key="16">
    <source>
        <dbReference type="Proteomes" id="UP000199263"/>
    </source>
</evidence>
<evidence type="ECO:0000256" key="7">
    <source>
        <dbReference type="ARBA" id="ARBA00022777"/>
    </source>
</evidence>
<protein>
    <recommendedName>
        <fullName evidence="3">histidine kinase</fullName>
        <ecNumber evidence="3">2.7.13.3</ecNumber>
    </recommendedName>
</protein>
<reference evidence="15 16" key="1">
    <citation type="submission" date="2016-10" db="EMBL/GenBank/DDBJ databases">
        <authorList>
            <person name="de Groot N.N."/>
        </authorList>
    </citation>
    <scope>NUCLEOTIDE SEQUENCE [LARGE SCALE GENOMIC DNA]</scope>
    <source>
        <strain evidence="15 16">DSM 12992</strain>
    </source>
</reference>
<evidence type="ECO:0000259" key="13">
    <source>
        <dbReference type="PROSITE" id="PS50109"/>
    </source>
</evidence>
<keyword evidence="6 12" id="KW-0812">Transmembrane</keyword>
<dbReference type="SMART" id="SM00304">
    <property type="entry name" value="HAMP"/>
    <property type="match status" value="1"/>
</dbReference>
<keyword evidence="4" id="KW-0597">Phosphoprotein</keyword>
<keyword evidence="10 12" id="KW-0472">Membrane</keyword>
<evidence type="ECO:0000256" key="12">
    <source>
        <dbReference type="SAM" id="Phobius"/>
    </source>
</evidence>
<dbReference type="Gene3D" id="3.30.565.10">
    <property type="entry name" value="Histidine kinase-like ATPase, C-terminal domain"/>
    <property type="match status" value="1"/>
</dbReference>
<dbReference type="Pfam" id="PF02518">
    <property type="entry name" value="HATPase_c"/>
    <property type="match status" value="1"/>
</dbReference>
<dbReference type="CDD" id="cd00082">
    <property type="entry name" value="HisKA"/>
    <property type="match status" value="1"/>
</dbReference>
<dbReference type="GO" id="GO:0005886">
    <property type="term" value="C:plasma membrane"/>
    <property type="evidence" value="ECO:0007669"/>
    <property type="project" value="TreeGrafter"/>
</dbReference>
<keyword evidence="9" id="KW-0902">Two-component regulatory system</keyword>
<dbReference type="AlphaFoldDB" id="A0A1I1J4B2"/>
<dbReference type="SUPFAM" id="SSF55874">
    <property type="entry name" value="ATPase domain of HSP90 chaperone/DNA topoisomerase II/histidine kinase"/>
    <property type="match status" value="1"/>
</dbReference>
<proteinExistence type="predicted"/>
<dbReference type="PROSITE" id="PS50109">
    <property type="entry name" value="HIS_KIN"/>
    <property type="match status" value="1"/>
</dbReference>
<dbReference type="STRING" id="119641.SAMN05421842_103187"/>
<name>A0A1I1J4B2_9CLOT</name>
<dbReference type="FunFam" id="3.30.565.10:FF:000006">
    <property type="entry name" value="Sensor histidine kinase WalK"/>
    <property type="match status" value="1"/>
</dbReference>
<feature type="coiled-coil region" evidence="11">
    <location>
        <begin position="228"/>
        <end position="262"/>
    </location>
</feature>
<organism evidence="15 16">
    <name type="scientific">Clostridium uliginosum</name>
    <dbReference type="NCBI Taxonomy" id="119641"/>
    <lineage>
        <taxon>Bacteria</taxon>
        <taxon>Bacillati</taxon>
        <taxon>Bacillota</taxon>
        <taxon>Clostridia</taxon>
        <taxon>Eubacteriales</taxon>
        <taxon>Clostridiaceae</taxon>
        <taxon>Clostridium</taxon>
    </lineage>
</organism>
<dbReference type="CDD" id="cd06225">
    <property type="entry name" value="HAMP"/>
    <property type="match status" value="1"/>
</dbReference>
<dbReference type="RefSeq" id="WP_090088870.1">
    <property type="nucleotide sequence ID" value="NZ_FOMG01000003.1"/>
</dbReference>
<evidence type="ECO:0000256" key="10">
    <source>
        <dbReference type="ARBA" id="ARBA00023136"/>
    </source>
</evidence>
<dbReference type="InterPro" id="IPR003661">
    <property type="entry name" value="HisK_dim/P_dom"/>
</dbReference>
<evidence type="ECO:0000313" key="15">
    <source>
        <dbReference type="EMBL" id="SFC43407.1"/>
    </source>
</evidence>
<feature type="transmembrane region" description="Helical" evidence="12">
    <location>
        <begin position="9"/>
        <end position="33"/>
    </location>
</feature>
<dbReference type="PANTHER" id="PTHR45528">
    <property type="entry name" value="SENSOR HISTIDINE KINASE CPXA"/>
    <property type="match status" value="1"/>
</dbReference>
<evidence type="ECO:0000256" key="4">
    <source>
        <dbReference type="ARBA" id="ARBA00022553"/>
    </source>
</evidence>
<dbReference type="Gene3D" id="1.10.287.130">
    <property type="match status" value="1"/>
</dbReference>
<dbReference type="PROSITE" id="PS50885">
    <property type="entry name" value="HAMP"/>
    <property type="match status" value="1"/>
</dbReference>
<keyword evidence="11" id="KW-0175">Coiled coil</keyword>
<keyword evidence="7 15" id="KW-0418">Kinase</keyword>
<dbReference type="CDD" id="cd00075">
    <property type="entry name" value="HATPase"/>
    <property type="match status" value="1"/>
</dbReference>
<keyword evidence="16" id="KW-1185">Reference proteome</keyword>
<dbReference type="InterPro" id="IPR050398">
    <property type="entry name" value="HssS/ArlS-like"/>
</dbReference>
<dbReference type="InterPro" id="IPR003660">
    <property type="entry name" value="HAMP_dom"/>
</dbReference>
<dbReference type="OrthoDB" id="9786919at2"/>
<dbReference type="FunFam" id="1.10.287.130:FF:000001">
    <property type="entry name" value="Two-component sensor histidine kinase"/>
    <property type="match status" value="1"/>
</dbReference>
<dbReference type="EC" id="2.7.13.3" evidence="3"/>
<feature type="transmembrane region" description="Helical" evidence="12">
    <location>
        <begin position="163"/>
        <end position="185"/>
    </location>
</feature>